<reference evidence="2" key="1">
    <citation type="submission" date="2023-02" db="EMBL/GenBank/DDBJ databases">
        <title>Kitasatospora phosalacinea NBRC 14627.</title>
        <authorList>
            <person name="Ichikawa N."/>
            <person name="Sato H."/>
            <person name="Tonouchi N."/>
        </authorList>
    </citation>
    <scope>NUCLEOTIDE SEQUENCE</scope>
    <source>
        <strain evidence="2">NBRC 14627</strain>
    </source>
</reference>
<sequence length="193" mass="19889">MRQHPKRWASAAALAAAALAAACTAQPSSHKSTQPAPTGSWALQSVKPAVVDPELQSQIDALPAASGSRILGVADIAGSRLVIAVRGDTCQALTLSVTGHAGTGPSAISAPRPNVADAAPKAHKEFPGNLLAGPYTQVSGVAEPYFQYVTMGCSENEIAVRLEGFDPNEGVSLKGDGARSWVEGKYLYVTIGR</sequence>
<name>A0A9W6QDL6_9ACTN</name>
<evidence type="ECO:0000313" key="2">
    <source>
        <dbReference type="EMBL" id="GLW74500.1"/>
    </source>
</evidence>
<keyword evidence="1" id="KW-0732">Signal</keyword>
<proteinExistence type="predicted"/>
<feature type="signal peptide" evidence="1">
    <location>
        <begin position="1"/>
        <end position="25"/>
    </location>
</feature>
<gene>
    <name evidence="2" type="ORF">Kpho02_67980</name>
</gene>
<dbReference type="Proteomes" id="UP001165041">
    <property type="component" value="Unassembled WGS sequence"/>
</dbReference>
<evidence type="ECO:0000313" key="3">
    <source>
        <dbReference type="Proteomes" id="UP001165041"/>
    </source>
</evidence>
<feature type="chain" id="PRO_5040735327" evidence="1">
    <location>
        <begin position="26"/>
        <end position="193"/>
    </location>
</feature>
<evidence type="ECO:0000256" key="1">
    <source>
        <dbReference type="SAM" id="SignalP"/>
    </source>
</evidence>
<dbReference type="PROSITE" id="PS51257">
    <property type="entry name" value="PROKAR_LIPOPROTEIN"/>
    <property type="match status" value="1"/>
</dbReference>
<organism evidence="2 3">
    <name type="scientific">Kitasatospora phosalacinea</name>
    <dbReference type="NCBI Taxonomy" id="2065"/>
    <lineage>
        <taxon>Bacteria</taxon>
        <taxon>Bacillati</taxon>
        <taxon>Actinomycetota</taxon>
        <taxon>Actinomycetes</taxon>
        <taxon>Kitasatosporales</taxon>
        <taxon>Streptomycetaceae</taxon>
        <taxon>Kitasatospora</taxon>
    </lineage>
</organism>
<dbReference type="AlphaFoldDB" id="A0A9W6QDL6"/>
<accession>A0A9W6QDL6</accession>
<comment type="caution">
    <text evidence="2">The sequence shown here is derived from an EMBL/GenBank/DDBJ whole genome shotgun (WGS) entry which is preliminary data.</text>
</comment>
<protein>
    <submittedName>
        <fullName evidence="2">Uncharacterized protein</fullName>
    </submittedName>
</protein>
<dbReference type="EMBL" id="BSSA01000035">
    <property type="protein sequence ID" value="GLW74500.1"/>
    <property type="molecule type" value="Genomic_DNA"/>
</dbReference>